<evidence type="ECO:0000313" key="4">
    <source>
        <dbReference type="Proteomes" id="UP000682733"/>
    </source>
</evidence>
<comment type="caution">
    <text evidence="3">The sequence shown here is derived from an EMBL/GenBank/DDBJ whole genome shotgun (WGS) entry which is preliminary data.</text>
</comment>
<gene>
    <name evidence="2" type="ORF">OVA965_LOCUS24473</name>
    <name evidence="3" type="ORF">TMI583_LOCUS25194</name>
</gene>
<sequence length="239" mass="27519">MKLIMVCSLFILLARLDLSTARTIREINEDNNDDNEFLDAADESQGNLHSRSLNDAAFLMYFKSPTIKRRTTEDNDNELMVNEDEGSAYRRNISDAVLEQLFSTIRERAAKSSMDDDVIDDLNEFMVDEKNAHEIIDLLFEGMSGVSLEPQVQTFELVDVLKLTDQPIINAIQKYCPEIMITMGDLQQKQKSAECRPKLAAGIKQKIKELKQRDPRPYKYQGDEHEFNEWFGKLFPVNT</sequence>
<organism evidence="3 4">
    <name type="scientific">Didymodactylos carnosus</name>
    <dbReference type="NCBI Taxonomy" id="1234261"/>
    <lineage>
        <taxon>Eukaryota</taxon>
        <taxon>Metazoa</taxon>
        <taxon>Spiralia</taxon>
        <taxon>Gnathifera</taxon>
        <taxon>Rotifera</taxon>
        <taxon>Eurotatoria</taxon>
        <taxon>Bdelloidea</taxon>
        <taxon>Philodinida</taxon>
        <taxon>Philodinidae</taxon>
        <taxon>Didymodactylos</taxon>
    </lineage>
</organism>
<feature type="signal peptide" evidence="1">
    <location>
        <begin position="1"/>
        <end position="21"/>
    </location>
</feature>
<reference evidence="3" key="1">
    <citation type="submission" date="2021-02" db="EMBL/GenBank/DDBJ databases">
        <authorList>
            <person name="Nowell W R."/>
        </authorList>
    </citation>
    <scope>NUCLEOTIDE SEQUENCE</scope>
</reference>
<evidence type="ECO:0000313" key="3">
    <source>
        <dbReference type="EMBL" id="CAF4020437.1"/>
    </source>
</evidence>
<evidence type="ECO:0000313" key="2">
    <source>
        <dbReference type="EMBL" id="CAF1211523.1"/>
    </source>
</evidence>
<dbReference type="Proteomes" id="UP000677228">
    <property type="component" value="Unassembled WGS sequence"/>
</dbReference>
<dbReference type="EMBL" id="CAJNOK010014768">
    <property type="protein sequence ID" value="CAF1211523.1"/>
    <property type="molecule type" value="Genomic_DNA"/>
</dbReference>
<feature type="chain" id="PRO_5036273710" evidence="1">
    <location>
        <begin position="22"/>
        <end position="239"/>
    </location>
</feature>
<keyword evidence="1" id="KW-0732">Signal</keyword>
<dbReference type="Proteomes" id="UP000682733">
    <property type="component" value="Unassembled WGS sequence"/>
</dbReference>
<accession>A0A8S2NVQ9</accession>
<name>A0A8S2NVQ9_9BILA</name>
<proteinExistence type="predicted"/>
<dbReference type="AlphaFoldDB" id="A0A8S2NVQ9"/>
<dbReference type="EMBL" id="CAJOBA010036304">
    <property type="protein sequence ID" value="CAF4020437.1"/>
    <property type="molecule type" value="Genomic_DNA"/>
</dbReference>
<protein>
    <submittedName>
        <fullName evidence="3">Uncharacterized protein</fullName>
    </submittedName>
</protein>
<evidence type="ECO:0000256" key="1">
    <source>
        <dbReference type="SAM" id="SignalP"/>
    </source>
</evidence>